<name>A0AAN8YDM7_SOLBU</name>
<dbReference type="PANTHER" id="PTHR45648">
    <property type="entry name" value="GDSL LIPASE/ACYLHYDROLASE FAMILY PROTEIN (AFU_ORTHOLOGUE AFUA_4G14700)"/>
    <property type="match status" value="1"/>
</dbReference>
<dbReference type="InterPro" id="IPR035669">
    <property type="entry name" value="SGNH_plant_lipase-like"/>
</dbReference>
<evidence type="ECO:0000313" key="5">
    <source>
        <dbReference type="EMBL" id="KAK6785608.1"/>
    </source>
</evidence>
<keyword evidence="6" id="KW-1185">Reference proteome</keyword>
<dbReference type="Gene3D" id="3.40.50.1110">
    <property type="entry name" value="SGNH hydrolase"/>
    <property type="match status" value="1"/>
</dbReference>
<dbReference type="AlphaFoldDB" id="A0AAN8YDM7"/>
<feature type="signal peptide" evidence="4">
    <location>
        <begin position="1"/>
        <end position="22"/>
    </location>
</feature>
<dbReference type="PANTHER" id="PTHR45648:SF30">
    <property type="match status" value="1"/>
</dbReference>
<dbReference type="FunFam" id="3.40.50.1110:FF:000003">
    <property type="entry name" value="GDSL esterase/lipase APG"/>
    <property type="match status" value="2"/>
</dbReference>
<evidence type="ECO:0000256" key="3">
    <source>
        <dbReference type="ARBA" id="ARBA00022963"/>
    </source>
</evidence>
<dbReference type="GO" id="GO:0016788">
    <property type="term" value="F:hydrolase activity, acting on ester bonds"/>
    <property type="evidence" value="ECO:0007669"/>
    <property type="project" value="InterPro"/>
</dbReference>
<accession>A0AAN8YDM7</accession>
<keyword evidence="2" id="KW-0378">Hydrolase</keyword>
<dbReference type="Pfam" id="PF00657">
    <property type="entry name" value="Lipase_GDSL"/>
    <property type="match status" value="2"/>
</dbReference>
<dbReference type="EMBL" id="JBANQN010000007">
    <property type="protein sequence ID" value="KAK6785608.1"/>
    <property type="molecule type" value="Genomic_DNA"/>
</dbReference>
<evidence type="ECO:0000313" key="6">
    <source>
        <dbReference type="Proteomes" id="UP001371456"/>
    </source>
</evidence>
<sequence>MAISSFLSFFFLLICCFKICQGQLVPAAYMFGDSLIDVGNNNYIATIIKANIPYNGRDFPGGKPTGRFCNGKNTADFIAEKLGIPTPPPYLSDKNNQFPKGVSFASGGAGIFRTTNGALISFALHMSQQVQFFSVVQQRLVKQLGADVGMKQLSKSLFVVVIGSNDIINYFKSDSKLSKTKAPQQYVDEMVSTLQGQLKQLYGLGARKFVITAIGSVGCMPLLRFQSANNSNECFQQANFWADKYNQQLQTMLKGLKAELKDINYSFIDTYALLLDIVQNPAIHGFTEVKSACCGLGRLNAKVPCTPVALVCPNRNKANFLFNGIDFPGGKPTGRFNNGKNAADFIAETVGLPTPPPYLSDKNDVFLQGVSFASGGAGILNSTNDHPYNGTIYLSKQVGYFYEVQQRLIEKMGESAAKEHLTNSLFAIVIGSNDLFNYFSSKSKIHLTKSPQEYIDLMLSTFSNQLMQIQGLGGRKYLIVGIGPLGCTPSQRLRNSSENCYDEANNLATIYNKALQSMLIKLKSNLKEHFNYSYFNIYDFLIDLIQNPTKFGFLEVKSACCGIGRLYAEGPCIPISTYCPNRSDHIFWDEVHPTEATAKILVNTLFNNTKQYVTSMNLVNLLAL</sequence>
<evidence type="ECO:0000256" key="1">
    <source>
        <dbReference type="ARBA" id="ARBA00008668"/>
    </source>
</evidence>
<feature type="chain" id="PRO_5042825426" description="GDSL esterase/lipase" evidence="4">
    <location>
        <begin position="23"/>
        <end position="624"/>
    </location>
</feature>
<keyword evidence="4" id="KW-0732">Signal</keyword>
<dbReference type="GO" id="GO:0016042">
    <property type="term" value="P:lipid catabolic process"/>
    <property type="evidence" value="ECO:0007669"/>
    <property type="project" value="UniProtKB-KW"/>
</dbReference>
<comment type="caution">
    <text evidence="5">The sequence shown here is derived from an EMBL/GenBank/DDBJ whole genome shotgun (WGS) entry which is preliminary data.</text>
</comment>
<reference evidence="5 6" key="1">
    <citation type="submission" date="2024-02" db="EMBL/GenBank/DDBJ databases">
        <title>de novo genome assembly of Solanum bulbocastanum strain 11H21.</title>
        <authorList>
            <person name="Hosaka A.J."/>
        </authorList>
    </citation>
    <scope>NUCLEOTIDE SEQUENCE [LARGE SCALE GENOMIC DNA]</scope>
    <source>
        <tissue evidence="5">Young leaves</tissue>
    </source>
</reference>
<dbReference type="InterPro" id="IPR051058">
    <property type="entry name" value="GDSL_Est/Lipase"/>
</dbReference>
<comment type="similarity">
    <text evidence="1">Belongs to the 'GDSL' lipolytic enzyme family.</text>
</comment>
<organism evidence="5 6">
    <name type="scientific">Solanum bulbocastanum</name>
    <name type="common">Wild potato</name>
    <dbReference type="NCBI Taxonomy" id="147425"/>
    <lineage>
        <taxon>Eukaryota</taxon>
        <taxon>Viridiplantae</taxon>
        <taxon>Streptophyta</taxon>
        <taxon>Embryophyta</taxon>
        <taxon>Tracheophyta</taxon>
        <taxon>Spermatophyta</taxon>
        <taxon>Magnoliopsida</taxon>
        <taxon>eudicotyledons</taxon>
        <taxon>Gunneridae</taxon>
        <taxon>Pentapetalae</taxon>
        <taxon>asterids</taxon>
        <taxon>lamiids</taxon>
        <taxon>Solanales</taxon>
        <taxon>Solanaceae</taxon>
        <taxon>Solanoideae</taxon>
        <taxon>Solaneae</taxon>
        <taxon>Solanum</taxon>
    </lineage>
</organism>
<evidence type="ECO:0000256" key="2">
    <source>
        <dbReference type="ARBA" id="ARBA00022801"/>
    </source>
</evidence>
<dbReference type="Proteomes" id="UP001371456">
    <property type="component" value="Unassembled WGS sequence"/>
</dbReference>
<proteinExistence type="inferred from homology"/>
<dbReference type="InterPro" id="IPR036514">
    <property type="entry name" value="SGNH_hydro_sf"/>
</dbReference>
<keyword evidence="3" id="KW-0443">Lipid metabolism</keyword>
<evidence type="ECO:0000256" key="4">
    <source>
        <dbReference type="SAM" id="SignalP"/>
    </source>
</evidence>
<gene>
    <name evidence="5" type="ORF">RDI58_019063</name>
</gene>
<evidence type="ECO:0008006" key="7">
    <source>
        <dbReference type="Google" id="ProtNLM"/>
    </source>
</evidence>
<keyword evidence="3" id="KW-0442">Lipid degradation</keyword>
<protein>
    <recommendedName>
        <fullName evidence="7">GDSL esterase/lipase</fullName>
    </recommendedName>
</protein>
<dbReference type="InterPro" id="IPR001087">
    <property type="entry name" value="GDSL"/>
</dbReference>
<dbReference type="CDD" id="cd01837">
    <property type="entry name" value="SGNH_plant_lipase_like"/>
    <property type="match status" value="2"/>
</dbReference>